<evidence type="ECO:0000313" key="3">
    <source>
        <dbReference type="Proteomes" id="UP001604336"/>
    </source>
</evidence>
<feature type="region of interest" description="Disordered" evidence="1">
    <location>
        <begin position="468"/>
        <end position="501"/>
    </location>
</feature>
<sequence>MEDSEKIDLEAEALGLIDLSSQNDNQFSGNQTEPKSCELSGFLGAEKEANSTLGIDVDGRMPELRESTDSGKTRRNGRCNLRKSLAWDSAFFSNAGVLDPEELSTMIEGAENDKNHLLPGIEEDIESISTLESDNFTMDSLEDDLFVDIRASIQRSSKKAPNPTNCTSKSASMEIDNKAISTLKKEGLASQNKLHSEPTLKNTSRQTIRRPKCQPKQNAGMQGSGKAVKQDSGHSKSVTKIDESSSLHPKPPKAISRATFTSTSAAKRDSTGSSRVKSEIGSSKLSTVTVSSKGSQAPKVPVLSGARRVLPKPAPSSKSSSFGSSTSSKALSTRSSTSSDNSDSMLSKTAKSPLMTARRTSVKSSTITPASSGSIPKTLSKEALKNKPLPSILSAHKRSAKISSSVSPASSISEWSSASSSSSSTVYQRSSNSSNSLDISSRQSVDDSIVPLGLRNHSPDRIADGHVSKVTALPGNNSNKSSTQSSTLQAPAKPSGLRMPSPKIGYFDGVKSLVRTPNGTPRTQSGLGNVLTKSGASNCSPKGSSNIKPKIGKFSTARAASSLANVKADSPNVRSPASFPGRSCASNDSRSLTYVKYSPSLSPEAQGNRSGENCLKSQEVKAKGPDGNKQVLEAGTGSLCE</sequence>
<dbReference type="PANTHER" id="PTHR33737">
    <property type="entry name" value="OS05G0121800 PROTEIN"/>
    <property type="match status" value="1"/>
</dbReference>
<feature type="compositionally biased region" description="Low complexity" evidence="1">
    <location>
        <begin position="403"/>
        <end position="443"/>
    </location>
</feature>
<evidence type="ECO:0000313" key="2">
    <source>
        <dbReference type="EMBL" id="KAL2481449.1"/>
    </source>
</evidence>
<gene>
    <name evidence="2" type="ORF">Adt_34415</name>
</gene>
<dbReference type="Proteomes" id="UP001604336">
    <property type="component" value="Unassembled WGS sequence"/>
</dbReference>
<comment type="caution">
    <text evidence="2">The sequence shown here is derived from an EMBL/GenBank/DDBJ whole genome shotgun (WGS) entry which is preliminary data.</text>
</comment>
<feature type="compositionally biased region" description="Polar residues" evidence="1">
    <location>
        <begin position="258"/>
        <end position="275"/>
    </location>
</feature>
<dbReference type="InterPro" id="IPR045882">
    <property type="entry name" value="GPT1/2"/>
</dbReference>
<feature type="compositionally biased region" description="Polar residues" evidence="1">
    <location>
        <begin position="189"/>
        <end position="206"/>
    </location>
</feature>
<keyword evidence="3" id="KW-1185">Reference proteome</keyword>
<reference evidence="3" key="1">
    <citation type="submission" date="2024-07" db="EMBL/GenBank/DDBJ databases">
        <title>Two chromosome-level genome assemblies of Korean endemic species Abeliophyllum distichum and Forsythia ovata (Oleaceae).</title>
        <authorList>
            <person name="Jang H."/>
        </authorList>
    </citation>
    <scope>NUCLEOTIDE SEQUENCE [LARGE SCALE GENOMIC DNA]</scope>
</reference>
<feature type="region of interest" description="Disordered" evidence="1">
    <location>
        <begin position="567"/>
        <end position="587"/>
    </location>
</feature>
<dbReference type="PANTHER" id="PTHR33737:SF2">
    <property type="entry name" value="OS12G0102700 PROTEIN"/>
    <property type="match status" value="1"/>
</dbReference>
<organism evidence="2 3">
    <name type="scientific">Abeliophyllum distichum</name>
    <dbReference type="NCBI Taxonomy" id="126358"/>
    <lineage>
        <taxon>Eukaryota</taxon>
        <taxon>Viridiplantae</taxon>
        <taxon>Streptophyta</taxon>
        <taxon>Embryophyta</taxon>
        <taxon>Tracheophyta</taxon>
        <taxon>Spermatophyta</taxon>
        <taxon>Magnoliopsida</taxon>
        <taxon>eudicotyledons</taxon>
        <taxon>Gunneridae</taxon>
        <taxon>Pentapetalae</taxon>
        <taxon>asterids</taxon>
        <taxon>lamiids</taxon>
        <taxon>Lamiales</taxon>
        <taxon>Oleaceae</taxon>
        <taxon>Forsythieae</taxon>
        <taxon>Abeliophyllum</taxon>
    </lineage>
</organism>
<feature type="compositionally biased region" description="Low complexity" evidence="1">
    <location>
        <begin position="476"/>
        <end position="487"/>
    </location>
</feature>
<feature type="compositionally biased region" description="Polar residues" evidence="1">
    <location>
        <begin position="358"/>
        <end position="377"/>
    </location>
</feature>
<feature type="compositionally biased region" description="Low complexity" evidence="1">
    <location>
        <begin position="281"/>
        <end position="295"/>
    </location>
</feature>
<feature type="region of interest" description="Disordered" evidence="1">
    <location>
        <begin position="618"/>
        <end position="641"/>
    </location>
</feature>
<protein>
    <submittedName>
        <fullName evidence="2">Endochitinase A</fullName>
    </submittedName>
</protein>
<evidence type="ECO:0000256" key="1">
    <source>
        <dbReference type="SAM" id="MobiDB-lite"/>
    </source>
</evidence>
<name>A0ABD1R2L2_9LAMI</name>
<proteinExistence type="predicted"/>
<accession>A0ABD1R2L2</accession>
<dbReference type="EMBL" id="JBFOLK010000010">
    <property type="protein sequence ID" value="KAL2481449.1"/>
    <property type="molecule type" value="Genomic_DNA"/>
</dbReference>
<feature type="region of interest" description="Disordered" evidence="1">
    <location>
        <begin position="188"/>
        <end position="383"/>
    </location>
</feature>
<feature type="compositionally biased region" description="Low complexity" evidence="1">
    <location>
        <begin position="316"/>
        <end position="349"/>
    </location>
</feature>
<feature type="compositionally biased region" description="Basic and acidic residues" evidence="1">
    <location>
        <begin position="228"/>
        <end position="245"/>
    </location>
</feature>
<dbReference type="AlphaFoldDB" id="A0ABD1R2L2"/>
<feature type="region of interest" description="Disordered" evidence="1">
    <location>
        <begin position="396"/>
        <end position="444"/>
    </location>
</feature>